<comment type="caution">
    <text evidence="1">The sequence shown here is derived from an EMBL/GenBank/DDBJ whole genome shotgun (WGS) entry which is preliminary data.</text>
</comment>
<organism evidence="1 2">
    <name type="scientific">Durusdinium trenchii</name>
    <dbReference type="NCBI Taxonomy" id="1381693"/>
    <lineage>
        <taxon>Eukaryota</taxon>
        <taxon>Sar</taxon>
        <taxon>Alveolata</taxon>
        <taxon>Dinophyceae</taxon>
        <taxon>Suessiales</taxon>
        <taxon>Symbiodiniaceae</taxon>
        <taxon>Durusdinium</taxon>
    </lineage>
</organism>
<proteinExistence type="predicted"/>
<evidence type="ECO:0000313" key="1">
    <source>
        <dbReference type="EMBL" id="CAK8990232.1"/>
    </source>
</evidence>
<sequence>PPSTSTDFRRRSQQDGSCSGAPVLRCLPSAVMSHHLVLTRGQVYVGRVWLHATSRSATWRTDAVRSLPGAVHGGSRTAGLQARTFATDLTAEAEEAGSYSGAGSSSGLTRKEVEELLKDLRNTRPAEDDDEAHQEQCARLEKAAPDLQRHLITGELPLRLQLLRRVAELGTIPGRPMPYALYMLIFLEEYAKMIETLRDGETIMDRAQELREVLLCFHRAGLTPERLKLLYSHIERDFPRFEAAGALLPMANAVSLCHTMLATGLSSPGAVVVLLRSASRTPLMEVADDAKELRLLKAIELLIRVDFLYTQEQLPPEVAEYIALVRDLRFYDRELRRDTALSYQMAFFLRKHGFPAKRKMLGPYPLKICDPDERINFEPVEERSWRFGLLEEPPSRKKRHLEAVALGLGEGWLQHPGRACRTTTRRPSSSGSC</sequence>
<accession>A0ABP0HJY1</accession>
<reference evidence="1 2" key="1">
    <citation type="submission" date="2024-02" db="EMBL/GenBank/DDBJ databases">
        <authorList>
            <person name="Chen Y."/>
            <person name="Shah S."/>
            <person name="Dougan E. K."/>
            <person name="Thang M."/>
            <person name="Chan C."/>
        </authorList>
    </citation>
    <scope>NUCLEOTIDE SEQUENCE [LARGE SCALE GENOMIC DNA]</scope>
</reference>
<dbReference type="EMBL" id="CAXAMM010001080">
    <property type="protein sequence ID" value="CAK8990232.1"/>
    <property type="molecule type" value="Genomic_DNA"/>
</dbReference>
<protein>
    <submittedName>
        <fullName evidence="1">Phosphatidylglycerophosphatase and protein-tyrosine phosphatase 1</fullName>
    </submittedName>
</protein>
<evidence type="ECO:0000313" key="2">
    <source>
        <dbReference type="Proteomes" id="UP001642464"/>
    </source>
</evidence>
<name>A0ABP0HJY1_9DINO</name>
<keyword evidence="2" id="KW-1185">Reference proteome</keyword>
<dbReference type="Proteomes" id="UP001642464">
    <property type="component" value="Unassembled WGS sequence"/>
</dbReference>
<gene>
    <name evidence="1" type="ORF">SCF082_LOCUS2143</name>
</gene>
<feature type="non-terminal residue" evidence="1">
    <location>
        <position position="1"/>
    </location>
</feature>